<feature type="transmembrane region" description="Helical" evidence="2">
    <location>
        <begin position="582"/>
        <end position="602"/>
    </location>
</feature>
<keyword evidence="2" id="KW-1133">Transmembrane helix</keyword>
<evidence type="ECO:0000313" key="4">
    <source>
        <dbReference type="Proteomes" id="UP001530315"/>
    </source>
</evidence>
<name>A0ABD3NRU6_9STRA</name>
<feature type="region of interest" description="Disordered" evidence="1">
    <location>
        <begin position="174"/>
        <end position="201"/>
    </location>
</feature>
<dbReference type="EMBL" id="JALLAZ020001245">
    <property type="protein sequence ID" value="KAL3778043.1"/>
    <property type="molecule type" value="Genomic_DNA"/>
</dbReference>
<dbReference type="Proteomes" id="UP001530315">
    <property type="component" value="Unassembled WGS sequence"/>
</dbReference>
<organism evidence="3 4">
    <name type="scientific">Stephanodiscus triporus</name>
    <dbReference type="NCBI Taxonomy" id="2934178"/>
    <lineage>
        <taxon>Eukaryota</taxon>
        <taxon>Sar</taxon>
        <taxon>Stramenopiles</taxon>
        <taxon>Ochrophyta</taxon>
        <taxon>Bacillariophyta</taxon>
        <taxon>Coscinodiscophyceae</taxon>
        <taxon>Thalassiosirophycidae</taxon>
        <taxon>Stephanodiscales</taxon>
        <taxon>Stephanodiscaceae</taxon>
        <taxon>Stephanodiscus</taxon>
    </lineage>
</organism>
<evidence type="ECO:0000256" key="2">
    <source>
        <dbReference type="SAM" id="Phobius"/>
    </source>
</evidence>
<sequence length="649" mass="69634">MIVAVPIADVMGYHEGLVRSMMAPREEDDDEAIGFGDADDDGGRGCDFPLPFRWDSPDPSTSSPSYGESSTAGGGGGGGGGGGECMITFPARLMNELFRSHAFRLGVSFHGAADAGDASSTTSGGRIEIPSWDDVRVADGGAGPPYTYDERAMLDIGRAYGAFGGPSGRDGPYSVGIDRASPRSGAGEVGADGRRRCRDGGGGTTMEHFAFSAGMAADGGAGANDEGSLWMERCRCDGDANDEGPTSDGEGGCSYPPDRTGRYDGSSLRAFVARVSAPLGDGRNPDDLALLPSYDQSNLSDRPYSIFDRGVLGVNVRMSILATELAEPYSAIRSIAGVSLRDDDIIPMTPRPPGGCSRTRSMMMPESPLMENATVTWTVGGALRVTETAIMYGKLNVLDRNIFDCVTQPTKQELDAFFTILRDFEVMEGETSEEMSEEVNFTPIQSGFTRWHSFADDESPNVIIPPETLFSVSVDLSHYKVGDVIAIYSLARTDQDWLAGESSIPAQSNIVNARTNPQWLHIHANAIDGGSLIKGRLDWFSVPVTIEIGPQPGFFEGNEPVEKSVRLSDEWYESTEKSELDVIALSLSMAMLVIVMTVFCVFCREEKDGTVSDTALFFDRPIVELLLTNFVIRTSVPSGENIVASIGRR</sequence>
<reference evidence="3 4" key="1">
    <citation type="submission" date="2024-10" db="EMBL/GenBank/DDBJ databases">
        <title>Updated reference genomes for cyclostephanoid diatoms.</title>
        <authorList>
            <person name="Roberts W.R."/>
            <person name="Alverson A.J."/>
        </authorList>
    </citation>
    <scope>NUCLEOTIDE SEQUENCE [LARGE SCALE GENOMIC DNA]</scope>
    <source>
        <strain evidence="3 4">AJA276-08</strain>
    </source>
</reference>
<feature type="region of interest" description="Disordered" evidence="1">
    <location>
        <begin position="240"/>
        <end position="260"/>
    </location>
</feature>
<feature type="compositionally biased region" description="Acidic residues" evidence="1">
    <location>
        <begin position="26"/>
        <end position="40"/>
    </location>
</feature>
<keyword evidence="2" id="KW-0812">Transmembrane</keyword>
<feature type="region of interest" description="Disordered" evidence="1">
    <location>
        <begin position="25"/>
        <end position="79"/>
    </location>
</feature>
<feature type="compositionally biased region" description="Low complexity" evidence="1">
    <location>
        <begin position="57"/>
        <end position="71"/>
    </location>
</feature>
<evidence type="ECO:0000256" key="1">
    <source>
        <dbReference type="SAM" id="MobiDB-lite"/>
    </source>
</evidence>
<proteinExistence type="predicted"/>
<dbReference type="AlphaFoldDB" id="A0ABD3NRU6"/>
<keyword evidence="2" id="KW-0472">Membrane</keyword>
<protein>
    <submittedName>
        <fullName evidence="3">Uncharacterized protein</fullName>
    </submittedName>
</protein>
<accession>A0ABD3NRU6</accession>
<evidence type="ECO:0000313" key="3">
    <source>
        <dbReference type="EMBL" id="KAL3778043.1"/>
    </source>
</evidence>
<gene>
    <name evidence="3" type="ORF">ACHAW5_009778</name>
</gene>
<comment type="caution">
    <text evidence="3">The sequence shown here is derived from an EMBL/GenBank/DDBJ whole genome shotgun (WGS) entry which is preliminary data.</text>
</comment>
<keyword evidence="4" id="KW-1185">Reference proteome</keyword>